<reference evidence="1 2" key="1">
    <citation type="submission" date="2024-03" db="EMBL/GenBank/DDBJ databases">
        <authorList>
            <person name="Martinez-Hernandez J."/>
        </authorList>
    </citation>
    <scope>NUCLEOTIDE SEQUENCE [LARGE SCALE GENOMIC DNA]</scope>
</reference>
<dbReference type="PANTHER" id="PTHR33696:SF23">
    <property type="entry name" value="OS03G0674900 PROTEIN"/>
    <property type="match status" value="1"/>
</dbReference>
<dbReference type="PANTHER" id="PTHR33696">
    <property type="entry name" value="T22J18.15-RELATED"/>
    <property type="match status" value="1"/>
</dbReference>
<organism evidence="1 2">
    <name type="scientific">Lupinus luteus</name>
    <name type="common">European yellow lupine</name>
    <dbReference type="NCBI Taxonomy" id="3873"/>
    <lineage>
        <taxon>Eukaryota</taxon>
        <taxon>Viridiplantae</taxon>
        <taxon>Streptophyta</taxon>
        <taxon>Embryophyta</taxon>
        <taxon>Tracheophyta</taxon>
        <taxon>Spermatophyta</taxon>
        <taxon>Magnoliopsida</taxon>
        <taxon>eudicotyledons</taxon>
        <taxon>Gunneridae</taxon>
        <taxon>Pentapetalae</taxon>
        <taxon>rosids</taxon>
        <taxon>fabids</taxon>
        <taxon>Fabales</taxon>
        <taxon>Fabaceae</taxon>
        <taxon>Papilionoideae</taxon>
        <taxon>50 kb inversion clade</taxon>
        <taxon>genistoids sensu lato</taxon>
        <taxon>core genistoids</taxon>
        <taxon>Genisteae</taxon>
        <taxon>Lupinus</taxon>
    </lineage>
</organism>
<gene>
    <name evidence="1" type="ORF">LLUT_LOCUS6837</name>
</gene>
<dbReference type="Proteomes" id="UP001497480">
    <property type="component" value="Unassembled WGS sequence"/>
</dbReference>
<comment type="caution">
    <text evidence="1">The sequence shown here is derived from an EMBL/GenBank/DDBJ whole genome shotgun (WGS) entry which is preliminary data.</text>
</comment>
<sequence length="150" mass="17426">MDFTKYNVNNYTYNDVYYQQRVINVPFSWEYKPGFSKVTPELSNNNTLRRRNLVLKPPPSKTTIQKLRVHDTLESPFVLCSVQPPSLMRVNSYPTGSLKNEDPFIEAYKKCTSSPSMVSKSEKCNGYWPNIMKYLHILSCKYSTDVMSTD</sequence>
<dbReference type="EMBL" id="CAXHTB010000004">
    <property type="protein sequence ID" value="CAL0305777.1"/>
    <property type="molecule type" value="Genomic_DNA"/>
</dbReference>
<dbReference type="AlphaFoldDB" id="A0AAV1W963"/>
<name>A0AAV1W963_LUPLU</name>
<evidence type="ECO:0000313" key="2">
    <source>
        <dbReference type="Proteomes" id="UP001497480"/>
    </source>
</evidence>
<proteinExistence type="predicted"/>
<accession>A0AAV1W963</accession>
<protein>
    <submittedName>
        <fullName evidence="1">Uncharacterized protein</fullName>
    </submittedName>
</protein>
<evidence type="ECO:0000313" key="1">
    <source>
        <dbReference type="EMBL" id="CAL0305777.1"/>
    </source>
</evidence>
<keyword evidence="2" id="KW-1185">Reference proteome</keyword>